<comment type="caution">
    <text evidence="4">The sequence shown here is derived from an EMBL/GenBank/DDBJ whole genome shotgun (WGS) entry which is preliminary data.</text>
</comment>
<keyword evidence="5" id="KW-1185">Reference proteome</keyword>
<dbReference type="InterPro" id="IPR011990">
    <property type="entry name" value="TPR-like_helical_dom_sf"/>
</dbReference>
<sequence>MTAPSSFVIMRSSGIPITTHEALVETMAVCSLSLLIRSVWLRAARARMVAIPVTESRSVCYRIVKSASGKDDVAMSASRVQRRGADALRGIFAFFGLVALLGGVPYGLWKVGGSPVPTGIPEIGVITDVLTSPDDGSVFIGVLILTGWLGWLSFALAVAVEIPSAIRGVRAPRLPTMGVQQRLAAVLITALLGLLAVGPVATAAPASPNPGVENAMPPLAAVDDRVAGRDAAPGTAGQRDSVQTESDGHGAPGEIYEVVPGDTLWDIAEQHLNDPTRHPEIFAENRDVTQPDGRTLTDPDLIHPGWQLVIPGDADDDAGDDVTADDDASDLDDGQERDGRRDQPETDENVDESDPADDGASSPDVPPNEGREENGYPEDDEVASGWLGLSDAEEPADAAGTGVENIQSSVQASDDSGLMRVVATTTGVGAVLAAGLIGLIGARRSRQQRRRKSGQRLPEPDTSGTALEAELRDVSDPAGADFVDQALRTLAARLGESGDPLPALRAARLTEDQFEVYLTEPANLPEPFVGTMDGGVWVLVTDTEDLLDGESAQAIPAPYPGLVTLGQDLEGGHLMLDLEHLGALRVTGDATAIEAFLTAVALEYATSRWADDIQVTLVGRDIELEALNTGRIRRAQDADQLLRELEVRAQADRELMGHLRVNGLAAARTGGGALEASTPEIVLISRPLPEEHWRRLAALLSTEPKVALAIVASGAEMIDDGLGGDWELRVDSARGAVIEPLGITVRPQQVDSRTYEQIARLVEAADAELLGAGEPELRLDDIPIPTSEARLSAGQYVDVGTLVRGDTSDTAVDQTEQDKLSLAATDAMLRDGDVVKLAQEEHPRVLLLGEPDVAYAKGSLESSKRGQGIQIAAYLSLRPGRSGPAMDEAIWPGRRLGQKTRDTAVSKLRRWLGTNEAGEPYLPYAVKDYRLHADVRSDWQDWCEMVGRQPREATTENLRTALDLVRGRPFSGIRSGAYAWADIHAQEMIASIVDVCHVLAERAMGVGDLRGAQMATLLGLDIEPGSELLWRARLKAEVRLGDPAQVVSMIRKLRELAEQLWGDLEDETVELIDQIEERLSVTGSAARGVEGPGLA</sequence>
<evidence type="ECO:0000259" key="3">
    <source>
        <dbReference type="PROSITE" id="PS51782"/>
    </source>
</evidence>
<keyword evidence="2" id="KW-1133">Transmembrane helix</keyword>
<protein>
    <submittedName>
        <fullName evidence="4">LysM peptidoglycan-binding domain-containing protein</fullName>
    </submittedName>
</protein>
<feature type="transmembrane region" description="Helical" evidence="2">
    <location>
        <begin position="138"/>
        <end position="162"/>
    </location>
</feature>
<dbReference type="PROSITE" id="PS51782">
    <property type="entry name" value="LYSM"/>
    <property type="match status" value="1"/>
</dbReference>
<proteinExistence type="predicted"/>
<dbReference type="InterPro" id="IPR005158">
    <property type="entry name" value="BTAD"/>
</dbReference>
<gene>
    <name evidence="4" type="ORF">F7O44_24210</name>
</gene>
<dbReference type="Proteomes" id="UP000460435">
    <property type="component" value="Unassembled WGS sequence"/>
</dbReference>
<feature type="compositionally biased region" description="Basic residues" evidence="1">
    <location>
        <begin position="444"/>
        <end position="454"/>
    </location>
</feature>
<keyword evidence="2" id="KW-0812">Transmembrane</keyword>
<dbReference type="Gene3D" id="1.25.40.10">
    <property type="entry name" value="Tetratricopeptide repeat domain"/>
    <property type="match status" value="1"/>
</dbReference>
<dbReference type="EMBL" id="WLZY01000010">
    <property type="protein sequence ID" value="NDL60182.1"/>
    <property type="molecule type" value="Genomic_DNA"/>
</dbReference>
<dbReference type="SMART" id="SM01043">
    <property type="entry name" value="BTAD"/>
    <property type="match status" value="1"/>
</dbReference>
<feature type="transmembrane region" description="Helical" evidence="2">
    <location>
        <begin position="22"/>
        <end position="40"/>
    </location>
</feature>
<feature type="region of interest" description="Disordered" evidence="1">
    <location>
        <begin position="444"/>
        <end position="466"/>
    </location>
</feature>
<evidence type="ECO:0000256" key="2">
    <source>
        <dbReference type="SAM" id="Phobius"/>
    </source>
</evidence>
<feature type="transmembrane region" description="Helical" evidence="2">
    <location>
        <begin position="183"/>
        <end position="204"/>
    </location>
</feature>
<feature type="region of interest" description="Disordered" evidence="1">
    <location>
        <begin position="275"/>
        <end position="383"/>
    </location>
</feature>
<feature type="region of interest" description="Disordered" evidence="1">
    <location>
        <begin position="229"/>
        <end position="256"/>
    </location>
</feature>
<accession>A0A7K3MB33</accession>
<reference evidence="4 5" key="1">
    <citation type="submission" date="2019-11" db="EMBL/GenBank/DDBJ databases">
        <authorList>
            <person name="Li X.-J."/>
            <person name="Feng X.-M."/>
        </authorList>
    </citation>
    <scope>NUCLEOTIDE SEQUENCE [LARGE SCALE GENOMIC DNA]</scope>
    <source>
        <strain evidence="4 5">XMNu-373</strain>
    </source>
</reference>
<dbReference type="AlphaFoldDB" id="A0A7K3MB33"/>
<keyword evidence="2" id="KW-0472">Membrane</keyword>
<feature type="transmembrane region" description="Helical" evidence="2">
    <location>
        <begin position="87"/>
        <end position="109"/>
    </location>
</feature>
<dbReference type="PANTHER" id="PTHR34700:SF4">
    <property type="entry name" value="PHAGE-LIKE ELEMENT PBSX PROTEIN XKDP"/>
    <property type="match status" value="1"/>
</dbReference>
<feature type="domain" description="LysM" evidence="3">
    <location>
        <begin position="254"/>
        <end position="310"/>
    </location>
</feature>
<dbReference type="Gene3D" id="3.10.350.10">
    <property type="entry name" value="LysM domain"/>
    <property type="match status" value="1"/>
</dbReference>
<organism evidence="4 5">
    <name type="scientific">Phytoactinopolyspora mesophila</name>
    <dbReference type="NCBI Taxonomy" id="2650750"/>
    <lineage>
        <taxon>Bacteria</taxon>
        <taxon>Bacillati</taxon>
        <taxon>Actinomycetota</taxon>
        <taxon>Actinomycetes</taxon>
        <taxon>Jiangellales</taxon>
        <taxon>Jiangellaceae</taxon>
        <taxon>Phytoactinopolyspora</taxon>
    </lineage>
</organism>
<dbReference type="CDD" id="cd00118">
    <property type="entry name" value="LysM"/>
    <property type="match status" value="1"/>
</dbReference>
<dbReference type="InterPro" id="IPR036779">
    <property type="entry name" value="LysM_dom_sf"/>
</dbReference>
<feature type="compositionally biased region" description="Acidic residues" evidence="1">
    <location>
        <begin position="313"/>
        <end position="333"/>
    </location>
</feature>
<dbReference type="InterPro" id="IPR018392">
    <property type="entry name" value="LysM"/>
</dbReference>
<evidence type="ECO:0000313" key="5">
    <source>
        <dbReference type="Proteomes" id="UP000460435"/>
    </source>
</evidence>
<name>A0A7K3MB33_9ACTN</name>
<dbReference type="InterPro" id="IPR052196">
    <property type="entry name" value="Bact_Kbp"/>
</dbReference>
<evidence type="ECO:0000313" key="4">
    <source>
        <dbReference type="EMBL" id="NDL60182.1"/>
    </source>
</evidence>
<feature type="compositionally biased region" description="Acidic residues" evidence="1">
    <location>
        <begin position="345"/>
        <end position="357"/>
    </location>
</feature>
<dbReference type="Pfam" id="PF01476">
    <property type="entry name" value="LysM"/>
    <property type="match status" value="1"/>
</dbReference>
<feature type="compositionally biased region" description="Basic and acidic residues" evidence="1">
    <location>
        <begin position="275"/>
        <end position="301"/>
    </location>
</feature>
<dbReference type="SMART" id="SM00257">
    <property type="entry name" value="LysM"/>
    <property type="match status" value="1"/>
</dbReference>
<evidence type="ECO:0000256" key="1">
    <source>
        <dbReference type="SAM" id="MobiDB-lite"/>
    </source>
</evidence>
<dbReference type="Pfam" id="PF03704">
    <property type="entry name" value="BTAD"/>
    <property type="match status" value="1"/>
</dbReference>
<dbReference type="PANTHER" id="PTHR34700">
    <property type="entry name" value="POTASSIUM BINDING PROTEIN KBP"/>
    <property type="match status" value="1"/>
</dbReference>
<feature type="compositionally biased region" description="Basic and acidic residues" evidence="1">
    <location>
        <begin position="334"/>
        <end position="344"/>
    </location>
</feature>